<sequence length="137" mass="15192">MNEASGQFRMMHTMIRVLDLDKSIAFYTELLGMTLLRRDDYPDGKFTNAFVGYGPEESDTVVELTHNWGREKPYEIGSGFGHLALGVADIYAVCDALAQQGAKIPRPPGPMLHGTTHIAFIEDPDGYKIELIGLDTM</sequence>
<comment type="pathway">
    <text evidence="2">Secondary metabolite metabolism; methylglyoxal degradation; (R)-lactate from methylglyoxal: step 1/2.</text>
</comment>
<evidence type="ECO:0000256" key="9">
    <source>
        <dbReference type="ARBA" id="ARBA00030892"/>
    </source>
</evidence>
<dbReference type="PROSITE" id="PS00934">
    <property type="entry name" value="GLYOXALASE_I_1"/>
    <property type="match status" value="1"/>
</dbReference>
<evidence type="ECO:0000256" key="11">
    <source>
        <dbReference type="ARBA" id="ARBA00033298"/>
    </source>
</evidence>
<dbReference type="PANTHER" id="PTHR46036">
    <property type="entry name" value="LACTOYLGLUTATHIONE LYASE"/>
    <property type="match status" value="1"/>
</dbReference>
<evidence type="ECO:0000313" key="15">
    <source>
        <dbReference type="Proteomes" id="UP001609376"/>
    </source>
</evidence>
<evidence type="ECO:0000259" key="13">
    <source>
        <dbReference type="PROSITE" id="PS51819"/>
    </source>
</evidence>
<dbReference type="InterPro" id="IPR004361">
    <property type="entry name" value="Glyoxalase_1"/>
</dbReference>
<dbReference type="InterPro" id="IPR004360">
    <property type="entry name" value="Glyas_Fos-R_dOase_dom"/>
</dbReference>
<evidence type="ECO:0000256" key="3">
    <source>
        <dbReference type="ARBA" id="ARBA00010363"/>
    </source>
</evidence>
<keyword evidence="6 14" id="KW-0456">Lyase</keyword>
<dbReference type="CDD" id="cd16358">
    <property type="entry name" value="GlxI_Ni"/>
    <property type="match status" value="1"/>
</dbReference>
<comment type="cofactor">
    <cofactor evidence="1">
        <name>Ni(2+)</name>
        <dbReference type="ChEBI" id="CHEBI:49786"/>
    </cofactor>
</comment>
<keyword evidence="15" id="KW-1185">Reference proteome</keyword>
<comment type="caution">
    <text evidence="14">The sequence shown here is derived from an EMBL/GenBank/DDBJ whole genome shotgun (WGS) entry which is preliminary data.</text>
</comment>
<evidence type="ECO:0000256" key="10">
    <source>
        <dbReference type="ARBA" id="ARBA00032460"/>
    </source>
</evidence>
<evidence type="ECO:0000256" key="8">
    <source>
        <dbReference type="ARBA" id="ARBA00030537"/>
    </source>
</evidence>
<comment type="catalytic activity">
    <reaction evidence="12">
        <text>(R)-S-lactoylglutathione = methylglyoxal + glutathione</text>
        <dbReference type="Rhea" id="RHEA:19069"/>
        <dbReference type="ChEBI" id="CHEBI:17158"/>
        <dbReference type="ChEBI" id="CHEBI:57474"/>
        <dbReference type="ChEBI" id="CHEBI:57925"/>
        <dbReference type="EC" id="4.4.1.5"/>
    </reaction>
</comment>
<dbReference type="GO" id="GO:0004462">
    <property type="term" value="F:lactoylglutathione lyase activity"/>
    <property type="evidence" value="ECO:0007669"/>
    <property type="project" value="UniProtKB-EC"/>
</dbReference>
<comment type="similarity">
    <text evidence="3">Belongs to the glyoxalase I family.</text>
</comment>
<name>A0ABW7LR55_9RHOB</name>
<dbReference type="PANTHER" id="PTHR46036:SF5">
    <property type="entry name" value="LACTOYLGLUTATHIONE LYASE"/>
    <property type="match status" value="1"/>
</dbReference>
<evidence type="ECO:0000256" key="4">
    <source>
        <dbReference type="ARBA" id="ARBA00012081"/>
    </source>
</evidence>
<dbReference type="InterPro" id="IPR018146">
    <property type="entry name" value="Glyoxalase_1_CS"/>
</dbReference>
<dbReference type="SUPFAM" id="SSF54593">
    <property type="entry name" value="Glyoxalase/Bleomycin resistance protein/Dihydroxybiphenyl dioxygenase"/>
    <property type="match status" value="1"/>
</dbReference>
<evidence type="ECO:0000256" key="6">
    <source>
        <dbReference type="ARBA" id="ARBA00023239"/>
    </source>
</evidence>
<accession>A0ABW7LR55</accession>
<evidence type="ECO:0000313" key="14">
    <source>
        <dbReference type="EMBL" id="MFH5776580.1"/>
    </source>
</evidence>
<keyword evidence="5" id="KW-0479">Metal-binding</keyword>
<evidence type="ECO:0000256" key="5">
    <source>
        <dbReference type="ARBA" id="ARBA00022723"/>
    </source>
</evidence>
<dbReference type="EC" id="4.4.1.5" evidence="4"/>
<organism evidence="14 15">
    <name type="scientific">Paracoccus broussonetiae subsp. drimophilus</name>
    <dbReference type="NCBI Taxonomy" id="3373869"/>
    <lineage>
        <taxon>Bacteria</taxon>
        <taxon>Pseudomonadati</taxon>
        <taxon>Pseudomonadota</taxon>
        <taxon>Alphaproteobacteria</taxon>
        <taxon>Rhodobacterales</taxon>
        <taxon>Paracoccaceae</taxon>
        <taxon>Paracoccus</taxon>
        <taxon>Paracoccus broussonetiae</taxon>
    </lineage>
</organism>
<evidence type="ECO:0000256" key="7">
    <source>
        <dbReference type="ARBA" id="ARBA00030291"/>
    </source>
</evidence>
<evidence type="ECO:0000256" key="12">
    <source>
        <dbReference type="ARBA" id="ARBA00048273"/>
    </source>
</evidence>
<dbReference type="RefSeq" id="WP_395135586.1">
    <property type="nucleotide sequence ID" value="NZ_JBIMPR010000018.1"/>
</dbReference>
<evidence type="ECO:0000256" key="1">
    <source>
        <dbReference type="ARBA" id="ARBA00001967"/>
    </source>
</evidence>
<dbReference type="Pfam" id="PF00903">
    <property type="entry name" value="Glyoxalase"/>
    <property type="match status" value="1"/>
</dbReference>
<dbReference type="EMBL" id="JBIMPR010000018">
    <property type="protein sequence ID" value="MFH5776580.1"/>
    <property type="molecule type" value="Genomic_DNA"/>
</dbReference>
<gene>
    <name evidence="14" type="primary">gloA</name>
    <name evidence="14" type="ORF">ACHFJ0_20245</name>
</gene>
<dbReference type="NCBIfam" id="TIGR00068">
    <property type="entry name" value="glyox_I"/>
    <property type="match status" value="1"/>
</dbReference>
<protein>
    <recommendedName>
        <fullName evidence="4">lactoylglutathione lyase</fullName>
        <ecNumber evidence="4">4.4.1.5</ecNumber>
    </recommendedName>
    <alternativeName>
        <fullName evidence="9">Aldoketomutase</fullName>
    </alternativeName>
    <alternativeName>
        <fullName evidence="8">Glyoxalase I</fullName>
    </alternativeName>
    <alternativeName>
        <fullName evidence="7">Ketone-aldehyde mutase</fullName>
    </alternativeName>
    <alternativeName>
        <fullName evidence="10">Methylglyoxalase</fullName>
    </alternativeName>
    <alternativeName>
        <fullName evidence="11">S-D-lactoylglutathione methylglyoxal lyase</fullName>
    </alternativeName>
</protein>
<evidence type="ECO:0000256" key="2">
    <source>
        <dbReference type="ARBA" id="ARBA00005008"/>
    </source>
</evidence>
<reference evidence="14 15" key="1">
    <citation type="submission" date="2024-10" db="EMBL/GenBank/DDBJ databases">
        <title>Paracoccus drimophilus sp. nov., a novel bacterium from corn roots in Hunan.</title>
        <authorList>
            <person name="Li X."/>
        </authorList>
    </citation>
    <scope>NUCLEOTIDE SEQUENCE [LARGE SCALE GENOMIC DNA]</scope>
    <source>
        <strain evidence="14 15">NGMCC 1.201697</strain>
    </source>
</reference>
<dbReference type="Proteomes" id="UP001609376">
    <property type="component" value="Unassembled WGS sequence"/>
</dbReference>
<dbReference type="Gene3D" id="3.10.180.10">
    <property type="entry name" value="2,3-Dihydroxybiphenyl 1,2-Dioxygenase, domain 1"/>
    <property type="match status" value="1"/>
</dbReference>
<dbReference type="PROSITE" id="PS51819">
    <property type="entry name" value="VOC"/>
    <property type="match status" value="1"/>
</dbReference>
<dbReference type="InterPro" id="IPR029068">
    <property type="entry name" value="Glyas_Bleomycin-R_OHBP_Dase"/>
</dbReference>
<feature type="domain" description="VOC" evidence="13">
    <location>
        <begin position="9"/>
        <end position="134"/>
    </location>
</feature>
<proteinExistence type="inferred from homology"/>
<dbReference type="InterPro" id="IPR037523">
    <property type="entry name" value="VOC_core"/>
</dbReference>